<accession>A0A0G4FPZ5</accession>
<dbReference type="AlphaFoldDB" id="A0A0G4FPZ5"/>
<organism evidence="1">
    <name type="scientific">Chromera velia CCMP2878</name>
    <dbReference type="NCBI Taxonomy" id="1169474"/>
    <lineage>
        <taxon>Eukaryota</taxon>
        <taxon>Sar</taxon>
        <taxon>Alveolata</taxon>
        <taxon>Colpodellida</taxon>
        <taxon>Chromeraceae</taxon>
        <taxon>Chromera</taxon>
    </lineage>
</organism>
<dbReference type="EMBL" id="CDMZ01000511">
    <property type="protein sequence ID" value="CEM15866.1"/>
    <property type="molecule type" value="Genomic_DNA"/>
</dbReference>
<sequence length="108" mass="12221">MEGCGLLDCRVPPPRKGGDVQTRFTSVICVCASRGSPLIGTRIAFPPPIGRVVRQDWWVYHHERGEEAMEVFMSGEPRSWIRTSEGGWMKRSEFDRLCELGVVVNRNS</sequence>
<reference evidence="1" key="1">
    <citation type="submission" date="2014-11" db="EMBL/GenBank/DDBJ databases">
        <authorList>
            <person name="Otto D Thomas"/>
            <person name="Naeem Raeece"/>
        </authorList>
    </citation>
    <scope>NUCLEOTIDE SEQUENCE</scope>
</reference>
<protein>
    <submittedName>
        <fullName evidence="1">Uncharacterized protein</fullName>
    </submittedName>
</protein>
<dbReference type="PhylomeDB" id="A0A0G4FPZ5"/>
<gene>
    <name evidence="1" type="ORF">Cvel_17973</name>
</gene>
<dbReference type="VEuPathDB" id="CryptoDB:Cvel_17973"/>
<name>A0A0G4FPZ5_9ALVE</name>
<evidence type="ECO:0000313" key="1">
    <source>
        <dbReference type="EMBL" id="CEM15866.1"/>
    </source>
</evidence>
<proteinExistence type="predicted"/>